<evidence type="ECO:0000313" key="3">
    <source>
        <dbReference type="Proteomes" id="UP000823638"/>
    </source>
</evidence>
<evidence type="ECO:0000313" key="2">
    <source>
        <dbReference type="EMBL" id="MBO8457946.1"/>
    </source>
</evidence>
<dbReference type="SUPFAM" id="SSF109604">
    <property type="entry name" value="HD-domain/PDEase-like"/>
    <property type="match status" value="1"/>
</dbReference>
<dbReference type="EMBL" id="JADIMM010000080">
    <property type="protein sequence ID" value="MBO8457946.1"/>
    <property type="molecule type" value="Genomic_DNA"/>
</dbReference>
<feature type="domain" description="HD/PDEase" evidence="1">
    <location>
        <begin position="54"/>
        <end position="189"/>
    </location>
</feature>
<protein>
    <submittedName>
        <fullName evidence="2">HD domain-containing protein</fullName>
    </submittedName>
</protein>
<evidence type="ECO:0000259" key="1">
    <source>
        <dbReference type="SMART" id="SM00471"/>
    </source>
</evidence>
<dbReference type="Gene3D" id="1.10.3210.10">
    <property type="entry name" value="Hypothetical protein af1432"/>
    <property type="match status" value="1"/>
</dbReference>
<dbReference type="GO" id="GO:0008832">
    <property type="term" value="F:dGTPase activity"/>
    <property type="evidence" value="ECO:0007669"/>
    <property type="project" value="TreeGrafter"/>
</dbReference>
<reference evidence="2" key="2">
    <citation type="journal article" date="2021" name="PeerJ">
        <title>Extensive microbial diversity within the chicken gut microbiome revealed by metagenomics and culture.</title>
        <authorList>
            <person name="Gilroy R."/>
            <person name="Ravi A."/>
            <person name="Getino M."/>
            <person name="Pursley I."/>
            <person name="Horton D.L."/>
            <person name="Alikhan N.F."/>
            <person name="Baker D."/>
            <person name="Gharbi K."/>
            <person name="Hall N."/>
            <person name="Watson M."/>
            <person name="Adriaenssens E.M."/>
            <person name="Foster-Nyarko E."/>
            <person name="Jarju S."/>
            <person name="Secka A."/>
            <person name="Antonio M."/>
            <person name="Oren A."/>
            <person name="Chaudhuri R.R."/>
            <person name="La Ragione R."/>
            <person name="Hildebrand F."/>
            <person name="Pallen M.J."/>
        </authorList>
    </citation>
    <scope>NUCLEOTIDE SEQUENCE</scope>
    <source>
        <strain evidence="2">10532</strain>
    </source>
</reference>
<dbReference type="InterPro" id="IPR045509">
    <property type="entry name" value="HD_assoc_2"/>
</dbReference>
<proteinExistence type="predicted"/>
<name>A0A9D9HQH6_9SPIR</name>
<dbReference type="InterPro" id="IPR003607">
    <property type="entry name" value="HD/PDEase_dom"/>
</dbReference>
<dbReference type="Pfam" id="PF19276">
    <property type="entry name" value="HD_assoc_2"/>
    <property type="match status" value="1"/>
</dbReference>
<sequence length="411" mass="47129">MNRSIKKFTKFVRDPLWGNITLSDGIYEIVKSKEFRRLQNIKQLGPTHILYPGAVHTRENHSLGVYHLSKKLLFSLLEKDTCPWITETGVYSFLCAALLHDIGHFPFTHSLKELSTKTHESLTGDMILNDSLGQLIKKAGASPEMTAEIIDTGRNTKDEETLFFRKLLSGVLDPDKLDYLNRDAFFCGVPYGLQDTEYVLNSLLPSKEKGIEILSKNIMSVENILFSKYLMYKSVYWHKTVRIATGMMKKFLFEAVSSGEITFPRLYSMDDNEIKNFVIESKEEYASIGKDLFSGNIYPVVYEKKVLSPLKIENLEERKKVETELALKLRAKGFDCNYNDIIIDIPENISFEADLYVKDEGCFFPESSTVFTKEIIKEFTNSLRKVRIAVKNGHNIPDEIFFSIAQEVKLD</sequence>
<comment type="caution">
    <text evidence="2">The sequence shown here is derived from an EMBL/GenBank/DDBJ whole genome shotgun (WGS) entry which is preliminary data.</text>
</comment>
<dbReference type="InterPro" id="IPR006674">
    <property type="entry name" value="HD_domain"/>
</dbReference>
<dbReference type="GO" id="GO:0006203">
    <property type="term" value="P:dGTP catabolic process"/>
    <property type="evidence" value="ECO:0007669"/>
    <property type="project" value="TreeGrafter"/>
</dbReference>
<dbReference type="Pfam" id="PF01966">
    <property type="entry name" value="HD"/>
    <property type="match status" value="1"/>
</dbReference>
<dbReference type="SMART" id="SM00471">
    <property type="entry name" value="HDc"/>
    <property type="match status" value="1"/>
</dbReference>
<organism evidence="2 3">
    <name type="scientific">Candidatus Gallitreponema excrementavium</name>
    <dbReference type="NCBI Taxonomy" id="2840840"/>
    <lineage>
        <taxon>Bacteria</taxon>
        <taxon>Pseudomonadati</taxon>
        <taxon>Spirochaetota</taxon>
        <taxon>Spirochaetia</taxon>
        <taxon>Spirochaetales</taxon>
        <taxon>Candidatus Gallitreponema</taxon>
    </lineage>
</organism>
<accession>A0A9D9HQH6</accession>
<dbReference type="AlphaFoldDB" id="A0A9D9HQH6"/>
<dbReference type="CDD" id="cd00077">
    <property type="entry name" value="HDc"/>
    <property type="match status" value="1"/>
</dbReference>
<dbReference type="PANTHER" id="PTHR11373:SF4">
    <property type="entry name" value="DEOXYNUCLEOSIDE TRIPHOSPHATE TRIPHOSPHOHYDROLASE SAMHD1"/>
    <property type="match status" value="1"/>
</dbReference>
<gene>
    <name evidence="2" type="ORF">IAA81_06930</name>
</gene>
<dbReference type="PANTHER" id="PTHR11373">
    <property type="entry name" value="DEOXYNUCLEOSIDE TRIPHOSPHATE TRIPHOSPHOHYDROLASE"/>
    <property type="match status" value="1"/>
</dbReference>
<dbReference type="InterPro" id="IPR050135">
    <property type="entry name" value="dGTPase-like"/>
</dbReference>
<dbReference type="Proteomes" id="UP000823638">
    <property type="component" value="Unassembled WGS sequence"/>
</dbReference>
<reference evidence="2" key="1">
    <citation type="submission" date="2020-10" db="EMBL/GenBank/DDBJ databases">
        <authorList>
            <person name="Gilroy R."/>
        </authorList>
    </citation>
    <scope>NUCLEOTIDE SEQUENCE</scope>
    <source>
        <strain evidence="2">10532</strain>
    </source>
</reference>